<protein>
    <recommendedName>
        <fullName evidence="4">Scaffolding protein</fullName>
    </recommendedName>
</protein>
<evidence type="ECO:0000313" key="3">
    <source>
        <dbReference type="Proteomes" id="UP001219750"/>
    </source>
</evidence>
<name>A0AAE9WZE2_9CAUD</name>
<accession>A0AAE9WZE2</accession>
<feature type="region of interest" description="Disordered" evidence="1">
    <location>
        <begin position="1"/>
        <end position="29"/>
    </location>
</feature>
<proteinExistence type="predicted"/>
<gene>
    <name evidence="2" type="primary">DCM_gp035</name>
</gene>
<feature type="compositionally biased region" description="Low complexity" evidence="1">
    <location>
        <begin position="9"/>
        <end position="29"/>
    </location>
</feature>
<keyword evidence="3" id="KW-1185">Reference proteome</keyword>
<dbReference type="Proteomes" id="UP001219750">
    <property type="component" value="Segment"/>
</dbReference>
<evidence type="ECO:0000313" key="2">
    <source>
        <dbReference type="EMBL" id="WCA46230.1"/>
    </source>
</evidence>
<feature type="compositionally biased region" description="Polar residues" evidence="1">
    <location>
        <begin position="220"/>
        <end position="233"/>
    </location>
</feature>
<feature type="region of interest" description="Disordered" evidence="1">
    <location>
        <begin position="45"/>
        <end position="65"/>
    </location>
</feature>
<sequence length="272" mass="28599">MMADAVASATPETPAVETPPITLDIQATPPADPIAAAAAAAAEAAAKAGEQNPVPAKPLQEDPPEPVYTYAPTGDDGLDIALEFIGKIGIKEDNPAMQAAIKGDFTALRALCASMGDKAAGYERFVALGERAYKDATTAQTKLAADLKSAVVGVAGDEETWGKVLAWASKEATNEEKVKLNAMLTADPFQARAAAELIVGQYNKRVNAPMRQATKHDASGVNSGTAPSDQSPLNRREYAAAVVALNRRLGDRMQNSPEYKALQQRHLAYGRA</sequence>
<evidence type="ECO:0000256" key="1">
    <source>
        <dbReference type="SAM" id="MobiDB-lite"/>
    </source>
</evidence>
<reference evidence="2" key="2">
    <citation type="journal article" date="2024" name="Viruses">
        <title>New Genera and Species of Caulobacter and Brevundimonas Bacteriophages Provide Insights into Phage Genome Evolution.</title>
        <authorList>
            <person name="Ely B."/>
            <person name="Hils M."/>
            <person name="Clarke A."/>
            <person name="Albert M."/>
            <person name="Holness N."/>
            <person name="Lenski J."/>
            <person name="Mohammadi T."/>
        </authorList>
    </citation>
    <scope>NUCLEOTIDE SEQUENCE</scope>
</reference>
<dbReference type="EMBL" id="OQ137559">
    <property type="protein sequence ID" value="WCA46230.1"/>
    <property type="molecule type" value="Genomic_DNA"/>
</dbReference>
<feature type="region of interest" description="Disordered" evidence="1">
    <location>
        <begin position="211"/>
        <end position="235"/>
    </location>
</feature>
<organism evidence="2 3">
    <name type="scientific">Caulobacter phage DCM</name>
    <dbReference type="NCBI Taxonomy" id="3020391"/>
    <lineage>
        <taxon>Viruses</taxon>
        <taxon>Duplodnaviria</taxon>
        <taxon>Heunggongvirae</taxon>
        <taxon>Uroviricota</taxon>
        <taxon>Caudoviricetes</taxon>
        <taxon>Autographivirales</taxon>
        <taxon>Autonotataviridae</taxon>
        <taxon>Dcimvirus</taxon>
        <taxon>Dcimvirus DCM</taxon>
    </lineage>
</organism>
<evidence type="ECO:0008006" key="4">
    <source>
        <dbReference type="Google" id="ProtNLM"/>
    </source>
</evidence>
<reference evidence="2" key="1">
    <citation type="submission" date="2022-12" db="EMBL/GenBank/DDBJ databases">
        <authorList>
            <person name="Ely B."/>
        </authorList>
    </citation>
    <scope>NUCLEOTIDE SEQUENCE</scope>
</reference>